<feature type="transmembrane region" description="Helical" evidence="1">
    <location>
        <begin position="12"/>
        <end position="29"/>
    </location>
</feature>
<protein>
    <submittedName>
        <fullName evidence="2">Uncharacterized protein</fullName>
    </submittedName>
</protein>
<comment type="caution">
    <text evidence="2">The sequence shown here is derived from an EMBL/GenBank/DDBJ whole genome shotgun (WGS) entry which is preliminary data.</text>
</comment>
<dbReference type="EMBL" id="JARJLG010000126">
    <property type="protein sequence ID" value="KAJ7740728.1"/>
    <property type="molecule type" value="Genomic_DNA"/>
</dbReference>
<proteinExistence type="predicted"/>
<evidence type="ECO:0000256" key="1">
    <source>
        <dbReference type="SAM" id="Phobius"/>
    </source>
</evidence>
<accession>A0AAD7IDN3</accession>
<name>A0AAD7IDN3_9AGAR</name>
<reference evidence="2" key="1">
    <citation type="submission" date="2023-03" db="EMBL/GenBank/DDBJ databases">
        <title>Massive genome expansion in bonnet fungi (Mycena s.s.) driven by repeated elements and novel gene families across ecological guilds.</title>
        <authorList>
            <consortium name="Lawrence Berkeley National Laboratory"/>
            <person name="Harder C.B."/>
            <person name="Miyauchi S."/>
            <person name="Viragh M."/>
            <person name="Kuo A."/>
            <person name="Thoen E."/>
            <person name="Andreopoulos B."/>
            <person name="Lu D."/>
            <person name="Skrede I."/>
            <person name="Drula E."/>
            <person name="Henrissat B."/>
            <person name="Morin E."/>
            <person name="Kohler A."/>
            <person name="Barry K."/>
            <person name="LaButti K."/>
            <person name="Morin E."/>
            <person name="Salamov A."/>
            <person name="Lipzen A."/>
            <person name="Mereny Z."/>
            <person name="Hegedus B."/>
            <person name="Baldrian P."/>
            <person name="Stursova M."/>
            <person name="Weitz H."/>
            <person name="Taylor A."/>
            <person name="Grigoriev I.V."/>
            <person name="Nagy L.G."/>
            <person name="Martin F."/>
            <person name="Kauserud H."/>
        </authorList>
    </citation>
    <scope>NUCLEOTIDE SEQUENCE</scope>
    <source>
        <strain evidence="2">CBHHK188m</strain>
    </source>
</reference>
<sequence length="63" mass="7300">MVGTIRSWQLENLSLICTLLLPSFFNTVWQSPKFLHFESPILYVIYDTHQALLLSVLFLGLKC</sequence>
<dbReference type="Proteomes" id="UP001215280">
    <property type="component" value="Unassembled WGS sequence"/>
</dbReference>
<evidence type="ECO:0000313" key="3">
    <source>
        <dbReference type="Proteomes" id="UP001215280"/>
    </source>
</evidence>
<gene>
    <name evidence="2" type="ORF">DFH07DRAFT_838912</name>
</gene>
<keyword evidence="1" id="KW-0472">Membrane</keyword>
<feature type="transmembrane region" description="Helical" evidence="1">
    <location>
        <begin position="41"/>
        <end position="61"/>
    </location>
</feature>
<keyword evidence="3" id="KW-1185">Reference proteome</keyword>
<keyword evidence="1" id="KW-0812">Transmembrane</keyword>
<organism evidence="2 3">
    <name type="scientific">Mycena maculata</name>
    <dbReference type="NCBI Taxonomy" id="230809"/>
    <lineage>
        <taxon>Eukaryota</taxon>
        <taxon>Fungi</taxon>
        <taxon>Dikarya</taxon>
        <taxon>Basidiomycota</taxon>
        <taxon>Agaricomycotina</taxon>
        <taxon>Agaricomycetes</taxon>
        <taxon>Agaricomycetidae</taxon>
        <taxon>Agaricales</taxon>
        <taxon>Marasmiineae</taxon>
        <taxon>Mycenaceae</taxon>
        <taxon>Mycena</taxon>
    </lineage>
</organism>
<evidence type="ECO:0000313" key="2">
    <source>
        <dbReference type="EMBL" id="KAJ7740728.1"/>
    </source>
</evidence>
<dbReference type="AlphaFoldDB" id="A0AAD7IDN3"/>
<keyword evidence="1" id="KW-1133">Transmembrane helix</keyword>